<sequence length="356" mass="38489">MAFLTHRTSGAGWTSAWAPDHPVLEVLRARRQSSSKPGSRTDGFRVALALEGGGMRGAISAAMVSAIEECGFRDAVDVVYGTSSGAVNAAYFVAGTTWLPLSIYFDDLPSRTFVDFRRALVRRPIMNIDYAYEEVVRTRKPLDHGAVVRSPIKLVVTVSDVDALTTLAATDFTSTEDLHAALRASAWLPIAVRGTTDFRGRRSVDGGVLMAHPRTQALRDGATHVLSCSTKPMGSPRGGVRPGTRLVIRYMDRLEPGLGAGYRRALEALKDDQGDLARQRVSPAPRGPWVLDAAPLPGTEPLGRQEMRPWKILQACRDSFTLMASMLEGVPEAAVRSGEVSSVPRLALVKGGRPWA</sequence>
<feature type="short sequence motif" description="DGA/G" evidence="4">
    <location>
        <begin position="205"/>
        <end position="207"/>
    </location>
</feature>
<feature type="domain" description="PNPLA" evidence="5">
    <location>
        <begin position="48"/>
        <end position="218"/>
    </location>
</feature>
<dbReference type="InterPro" id="IPR016035">
    <property type="entry name" value="Acyl_Trfase/lysoPLipase"/>
</dbReference>
<evidence type="ECO:0000256" key="2">
    <source>
        <dbReference type="ARBA" id="ARBA00022963"/>
    </source>
</evidence>
<organism evidence="6 7">
    <name type="scientific">Quadrisphaera setariae</name>
    <dbReference type="NCBI Taxonomy" id="2593304"/>
    <lineage>
        <taxon>Bacteria</taxon>
        <taxon>Bacillati</taxon>
        <taxon>Actinomycetota</taxon>
        <taxon>Actinomycetes</taxon>
        <taxon>Kineosporiales</taxon>
        <taxon>Kineosporiaceae</taxon>
        <taxon>Quadrisphaera</taxon>
    </lineage>
</organism>
<dbReference type="InterPro" id="IPR050301">
    <property type="entry name" value="NTE"/>
</dbReference>
<reference evidence="6 7" key="1">
    <citation type="submission" date="2019-07" db="EMBL/GenBank/DDBJ databases">
        <title>Quadrisphaera sp. strain DD2A genome sequencing and assembly.</title>
        <authorList>
            <person name="Kim I."/>
        </authorList>
    </citation>
    <scope>NUCLEOTIDE SEQUENCE [LARGE SCALE GENOMIC DNA]</scope>
    <source>
        <strain evidence="6 7">DD2A</strain>
    </source>
</reference>
<evidence type="ECO:0000256" key="1">
    <source>
        <dbReference type="ARBA" id="ARBA00022801"/>
    </source>
</evidence>
<feature type="active site" description="Nucleophile" evidence="4">
    <location>
        <position position="83"/>
    </location>
</feature>
<evidence type="ECO:0000256" key="3">
    <source>
        <dbReference type="ARBA" id="ARBA00023098"/>
    </source>
</evidence>
<dbReference type="PANTHER" id="PTHR14226:SF64">
    <property type="entry name" value="PNPLA DOMAIN-CONTAINING PROTEIN"/>
    <property type="match status" value="1"/>
</dbReference>
<dbReference type="PANTHER" id="PTHR14226">
    <property type="entry name" value="NEUROPATHY TARGET ESTERASE/SWISS CHEESE D.MELANOGASTER"/>
    <property type="match status" value="1"/>
</dbReference>
<keyword evidence="7" id="KW-1185">Reference proteome</keyword>
<dbReference type="RefSeq" id="WP_255472212.1">
    <property type="nucleotide sequence ID" value="NZ_VKAC01000005.1"/>
</dbReference>
<dbReference type="GO" id="GO:0016042">
    <property type="term" value="P:lipid catabolic process"/>
    <property type="evidence" value="ECO:0007669"/>
    <property type="project" value="UniProtKB-UniRule"/>
</dbReference>
<accession>A0A5C8ZGI8</accession>
<keyword evidence="2 4" id="KW-0442">Lipid degradation</keyword>
<dbReference type="Pfam" id="PF01734">
    <property type="entry name" value="Patatin"/>
    <property type="match status" value="1"/>
</dbReference>
<evidence type="ECO:0000259" key="5">
    <source>
        <dbReference type="PROSITE" id="PS51635"/>
    </source>
</evidence>
<dbReference type="EMBL" id="VKAC01000005">
    <property type="protein sequence ID" value="TXR56308.1"/>
    <property type="molecule type" value="Genomic_DNA"/>
</dbReference>
<dbReference type="Proteomes" id="UP000321234">
    <property type="component" value="Unassembled WGS sequence"/>
</dbReference>
<dbReference type="PROSITE" id="PS51635">
    <property type="entry name" value="PNPLA"/>
    <property type="match status" value="1"/>
</dbReference>
<gene>
    <name evidence="6" type="ORF">FMM08_09320</name>
</gene>
<feature type="short sequence motif" description="GXGXXG" evidence="4">
    <location>
        <begin position="52"/>
        <end position="57"/>
    </location>
</feature>
<dbReference type="AlphaFoldDB" id="A0A5C8ZGI8"/>
<evidence type="ECO:0000313" key="6">
    <source>
        <dbReference type="EMBL" id="TXR56308.1"/>
    </source>
</evidence>
<evidence type="ECO:0000313" key="7">
    <source>
        <dbReference type="Proteomes" id="UP000321234"/>
    </source>
</evidence>
<keyword evidence="1 4" id="KW-0378">Hydrolase</keyword>
<dbReference type="Gene3D" id="3.40.1090.10">
    <property type="entry name" value="Cytosolic phospholipase A2 catalytic domain"/>
    <property type="match status" value="1"/>
</dbReference>
<dbReference type="InterPro" id="IPR002641">
    <property type="entry name" value="PNPLA_dom"/>
</dbReference>
<keyword evidence="3 4" id="KW-0443">Lipid metabolism</keyword>
<feature type="short sequence motif" description="GXSXG" evidence="4">
    <location>
        <begin position="81"/>
        <end position="85"/>
    </location>
</feature>
<evidence type="ECO:0000256" key="4">
    <source>
        <dbReference type="PROSITE-ProRule" id="PRU01161"/>
    </source>
</evidence>
<proteinExistence type="predicted"/>
<dbReference type="GO" id="GO:0016787">
    <property type="term" value="F:hydrolase activity"/>
    <property type="evidence" value="ECO:0007669"/>
    <property type="project" value="UniProtKB-UniRule"/>
</dbReference>
<feature type="active site" description="Proton acceptor" evidence="4">
    <location>
        <position position="205"/>
    </location>
</feature>
<comment type="caution">
    <text evidence="6">The sequence shown here is derived from an EMBL/GenBank/DDBJ whole genome shotgun (WGS) entry which is preliminary data.</text>
</comment>
<dbReference type="SUPFAM" id="SSF52151">
    <property type="entry name" value="FabD/lysophospholipase-like"/>
    <property type="match status" value="1"/>
</dbReference>
<name>A0A5C8ZGI8_9ACTN</name>
<protein>
    <submittedName>
        <fullName evidence="6">Patatin</fullName>
    </submittedName>
</protein>